<evidence type="ECO:0000259" key="1">
    <source>
        <dbReference type="Pfam" id="PF01464"/>
    </source>
</evidence>
<dbReference type="InterPro" id="IPR008258">
    <property type="entry name" value="Transglycosylase_SLT_dom_1"/>
</dbReference>
<dbReference type="AlphaFoldDB" id="A0AAV3M0G2"/>
<dbReference type="SUPFAM" id="SSF53955">
    <property type="entry name" value="Lysozyme-like"/>
    <property type="match status" value="1"/>
</dbReference>
<comment type="caution">
    <text evidence="2">The sequence shown here is derived from an EMBL/GenBank/DDBJ whole genome shotgun (WGS) entry which is preliminary data.</text>
</comment>
<evidence type="ECO:0000313" key="3">
    <source>
        <dbReference type="Proteomes" id="UP000022311"/>
    </source>
</evidence>
<accession>A0AAV3M0G2</accession>
<name>A0AAV3M0G2_9GAMM</name>
<proteinExistence type="predicted"/>
<dbReference type="NCBIfam" id="NF011856">
    <property type="entry name" value="PRK15328.1"/>
    <property type="match status" value="1"/>
</dbReference>
<dbReference type="Pfam" id="PF01464">
    <property type="entry name" value="SLT"/>
    <property type="match status" value="1"/>
</dbReference>
<evidence type="ECO:0000313" key="2">
    <source>
        <dbReference type="EMBL" id="EUD09207.1"/>
    </source>
</evidence>
<dbReference type="InterPro" id="IPR023346">
    <property type="entry name" value="Lysozyme-like_dom_sf"/>
</dbReference>
<reference evidence="2 3" key="1">
    <citation type="submission" date="2014-01" db="EMBL/GenBank/DDBJ databases">
        <authorList>
            <person name="Durkin A.S."/>
            <person name="McCorrison J."/>
            <person name="Torralba M."/>
            <person name="Gillis M."/>
            <person name="Haft D.H."/>
            <person name="Methe B."/>
            <person name="Sutton G."/>
            <person name="Nelson K.E."/>
        </authorList>
    </citation>
    <scope>NUCLEOTIDE SEQUENCE [LARGE SCALE GENOMIC DNA]</scope>
    <source>
        <strain evidence="2 3">205/92</strain>
    </source>
</reference>
<dbReference type="Proteomes" id="UP000022311">
    <property type="component" value="Unassembled WGS sequence"/>
</dbReference>
<gene>
    <name evidence="2" type="ORF">HMPREF1563_0254</name>
</gene>
<dbReference type="EMBL" id="JALD01000080">
    <property type="protein sequence ID" value="EUD09207.1"/>
    <property type="molecule type" value="Genomic_DNA"/>
</dbReference>
<dbReference type="RefSeq" id="WP_036964001.1">
    <property type="nucleotide sequence ID" value="NZ_JALD01000080.1"/>
</dbReference>
<feature type="domain" description="Transglycosylase SLT" evidence="1">
    <location>
        <begin position="18"/>
        <end position="131"/>
    </location>
</feature>
<dbReference type="Gene3D" id="1.10.530.10">
    <property type="match status" value="1"/>
</dbReference>
<sequence>MIKLIILLFLSFGVYANCWQHAASIYGIEPELLYAIAQQESGLKPYVIGKNKNGSKDLGVMQINSSHLPRLKELGINEKQLLEEPCLSVVVGASILSDMMKVYGYSWEAVGAYNAGISEKRKVARMNYAEKVWFHYKKIKEEKLIGKLDFE</sequence>
<organism evidence="2 3">
    <name type="scientific">Providencia alcalifaciens 205/92</name>
    <dbReference type="NCBI Taxonomy" id="1256988"/>
    <lineage>
        <taxon>Bacteria</taxon>
        <taxon>Pseudomonadati</taxon>
        <taxon>Pseudomonadota</taxon>
        <taxon>Gammaproteobacteria</taxon>
        <taxon>Enterobacterales</taxon>
        <taxon>Morganellaceae</taxon>
        <taxon>Providencia</taxon>
    </lineage>
</organism>
<dbReference type="CDD" id="cd13400">
    <property type="entry name" value="LT_IagB-like"/>
    <property type="match status" value="1"/>
</dbReference>
<protein>
    <submittedName>
        <fullName evidence="2">Transglycosylase SLT domain protein</fullName>
    </submittedName>
</protein>